<dbReference type="STRING" id="244292.ABW17_28445"/>
<dbReference type="AlphaFoldDB" id="A0A1X1YTY5"/>
<accession>A0A1X1YTY5</accession>
<keyword evidence="3" id="KW-1185">Reference proteome</keyword>
<comment type="caution">
    <text evidence="2">The sequence shown here is derived from an EMBL/GenBank/DDBJ whole genome shotgun (WGS) entry which is preliminary data.</text>
</comment>
<evidence type="ECO:0008006" key="4">
    <source>
        <dbReference type="Google" id="ProtNLM"/>
    </source>
</evidence>
<name>A0A1X1YTY5_9MYCO</name>
<protein>
    <recommendedName>
        <fullName evidence="4">13E12 repeat family protein</fullName>
    </recommendedName>
</protein>
<dbReference type="Proteomes" id="UP000193781">
    <property type="component" value="Unassembled WGS sequence"/>
</dbReference>
<organism evidence="2 3">
    <name type="scientific">Mycobacterium nebraskense</name>
    <dbReference type="NCBI Taxonomy" id="244292"/>
    <lineage>
        <taxon>Bacteria</taxon>
        <taxon>Bacillati</taxon>
        <taxon>Actinomycetota</taxon>
        <taxon>Actinomycetes</taxon>
        <taxon>Mycobacteriales</taxon>
        <taxon>Mycobacteriaceae</taxon>
        <taxon>Mycobacterium</taxon>
    </lineage>
</organism>
<sequence>MLKTFWGWRDEQLPDGTLIWRLPDGHTYITTPGSALLFPTLCAPTGHLPAPSAAAERCGERTAMMPLRTRTRAQNRAQRIATERHHNRQARLATQTAQTGPAPPDDDGEPPPF</sequence>
<evidence type="ECO:0000313" key="3">
    <source>
        <dbReference type="Proteomes" id="UP000193781"/>
    </source>
</evidence>
<gene>
    <name evidence="2" type="ORF">AWC17_19565</name>
</gene>
<reference evidence="2 3" key="1">
    <citation type="submission" date="2016-01" db="EMBL/GenBank/DDBJ databases">
        <title>The new phylogeny of the genus Mycobacterium.</title>
        <authorList>
            <person name="Tarcisio F."/>
            <person name="Conor M."/>
            <person name="Antonella G."/>
            <person name="Elisabetta G."/>
            <person name="Giulia F.S."/>
            <person name="Sara T."/>
            <person name="Anna F."/>
            <person name="Clotilde B."/>
            <person name="Roberto B."/>
            <person name="Veronica D.S."/>
            <person name="Fabio R."/>
            <person name="Monica P."/>
            <person name="Olivier J."/>
            <person name="Enrico T."/>
            <person name="Nicola S."/>
        </authorList>
    </citation>
    <scope>NUCLEOTIDE SEQUENCE [LARGE SCALE GENOMIC DNA]</scope>
    <source>
        <strain evidence="2 3">DSM 44803</strain>
    </source>
</reference>
<dbReference type="EMBL" id="LQPH01000180">
    <property type="protein sequence ID" value="ORW14587.1"/>
    <property type="molecule type" value="Genomic_DNA"/>
</dbReference>
<evidence type="ECO:0000313" key="2">
    <source>
        <dbReference type="EMBL" id="ORW14587.1"/>
    </source>
</evidence>
<feature type="region of interest" description="Disordered" evidence="1">
    <location>
        <begin position="79"/>
        <end position="113"/>
    </location>
</feature>
<proteinExistence type="predicted"/>
<evidence type="ECO:0000256" key="1">
    <source>
        <dbReference type="SAM" id="MobiDB-lite"/>
    </source>
</evidence>
<feature type="compositionally biased region" description="Acidic residues" evidence="1">
    <location>
        <begin position="104"/>
        <end position="113"/>
    </location>
</feature>